<accession>A0A8J6XR88</accession>
<feature type="compositionally biased region" description="Polar residues" evidence="1">
    <location>
        <begin position="1"/>
        <end position="17"/>
    </location>
</feature>
<sequence length="49" mass="5341">MGTVIAQNSKLENQSPVNIPAPNPEDANLYTLENKNLNQFKIVSSLTLA</sequence>
<evidence type="ECO:0000313" key="3">
    <source>
        <dbReference type="Proteomes" id="UP000629098"/>
    </source>
</evidence>
<dbReference type="RefSeq" id="WP_190835962.1">
    <property type="nucleotide sequence ID" value="NZ_CAWPPI010000099.1"/>
</dbReference>
<keyword evidence="3" id="KW-1185">Reference proteome</keyword>
<organism evidence="2 3">
    <name type="scientific">Iningainema tapete BLCC-T55</name>
    <dbReference type="NCBI Taxonomy" id="2748662"/>
    <lineage>
        <taxon>Bacteria</taxon>
        <taxon>Bacillati</taxon>
        <taxon>Cyanobacteriota</taxon>
        <taxon>Cyanophyceae</taxon>
        <taxon>Nostocales</taxon>
        <taxon>Scytonemataceae</taxon>
        <taxon>Iningainema tapete</taxon>
    </lineage>
</organism>
<reference evidence="2" key="1">
    <citation type="submission" date="2020-09" db="EMBL/GenBank/DDBJ databases">
        <title>Iningainema tapete sp. nov. (Scytonemataceae, Cyanobacteria) from greenhouses in central Florida (USA) produces two types of nodularin with biosynthetic potential for microcystin-LR and anabaenopeptins.</title>
        <authorList>
            <person name="Berthold D.E."/>
            <person name="Lefler F.W."/>
            <person name="Huang I.-S."/>
            <person name="Abdulla H."/>
            <person name="Zimba P.V."/>
            <person name="Laughinghouse H.D. IV."/>
        </authorList>
    </citation>
    <scope>NUCLEOTIDE SEQUENCE</scope>
    <source>
        <strain evidence="2">BLCCT55</strain>
    </source>
</reference>
<evidence type="ECO:0000313" key="2">
    <source>
        <dbReference type="EMBL" id="MBD2776890.1"/>
    </source>
</evidence>
<proteinExistence type="predicted"/>
<dbReference type="Proteomes" id="UP000629098">
    <property type="component" value="Unassembled WGS sequence"/>
</dbReference>
<feature type="region of interest" description="Disordered" evidence="1">
    <location>
        <begin position="1"/>
        <end position="23"/>
    </location>
</feature>
<dbReference type="EMBL" id="JACXAE010000099">
    <property type="protein sequence ID" value="MBD2776890.1"/>
    <property type="molecule type" value="Genomic_DNA"/>
</dbReference>
<evidence type="ECO:0000256" key="1">
    <source>
        <dbReference type="SAM" id="MobiDB-lite"/>
    </source>
</evidence>
<protein>
    <submittedName>
        <fullName evidence="2">Uncharacterized protein</fullName>
    </submittedName>
</protein>
<name>A0A8J6XR88_9CYAN</name>
<gene>
    <name evidence="2" type="ORF">ICL16_33780</name>
</gene>
<dbReference type="AlphaFoldDB" id="A0A8J6XR88"/>
<comment type="caution">
    <text evidence="2">The sequence shown here is derived from an EMBL/GenBank/DDBJ whole genome shotgun (WGS) entry which is preliminary data.</text>
</comment>